<reference evidence="1" key="1">
    <citation type="submission" date="2021-02" db="EMBL/GenBank/DDBJ databases">
        <authorList>
            <person name="Nieuwenhuis M."/>
            <person name="Van De Peppel L.J.J."/>
        </authorList>
    </citation>
    <scope>NUCLEOTIDE SEQUENCE</scope>
    <source>
        <strain evidence="1">D49</strain>
    </source>
</reference>
<comment type="caution">
    <text evidence="1">The sequence shown here is derived from an EMBL/GenBank/DDBJ whole genome shotgun (WGS) entry which is preliminary data.</text>
</comment>
<name>A0A9P7GLB5_9AGAR</name>
<dbReference type="EMBL" id="JABCKI010000399">
    <property type="protein sequence ID" value="KAG5650628.1"/>
    <property type="molecule type" value="Genomic_DNA"/>
</dbReference>
<proteinExistence type="predicted"/>
<gene>
    <name evidence="1" type="ORF">H0H81_011553</name>
</gene>
<dbReference type="AlphaFoldDB" id="A0A9P7GLB5"/>
<dbReference type="Proteomes" id="UP000717328">
    <property type="component" value="Unassembled WGS sequence"/>
</dbReference>
<organism evidence="1 2">
    <name type="scientific">Sphagnurus paluster</name>
    <dbReference type="NCBI Taxonomy" id="117069"/>
    <lineage>
        <taxon>Eukaryota</taxon>
        <taxon>Fungi</taxon>
        <taxon>Dikarya</taxon>
        <taxon>Basidiomycota</taxon>
        <taxon>Agaricomycotina</taxon>
        <taxon>Agaricomycetes</taxon>
        <taxon>Agaricomycetidae</taxon>
        <taxon>Agaricales</taxon>
        <taxon>Tricholomatineae</taxon>
        <taxon>Lyophyllaceae</taxon>
        <taxon>Sphagnurus</taxon>
    </lineage>
</organism>
<keyword evidence="2" id="KW-1185">Reference proteome</keyword>
<accession>A0A9P7GLB5</accession>
<evidence type="ECO:0000313" key="2">
    <source>
        <dbReference type="Proteomes" id="UP000717328"/>
    </source>
</evidence>
<evidence type="ECO:0008006" key="3">
    <source>
        <dbReference type="Google" id="ProtNLM"/>
    </source>
</evidence>
<sequence>MKSIFGIDLVPASNRITPPKRQLYRLGGWAMRTDDARAWAARLTRTQPETLDAPAVLAVLRRHLNTRGLQVSEVVDRRLGKCVMVVCHREMWMGWRSGDDGSNLKGWILGELGRMALDDIGREYLVDTLAHSNERLSLSQQDVLYRLIDQQESEIVKSNRDLFCLQLEAQVSIQKMKLRERDKLAALTKLSAYTALLAPVRLLPLEVLGMIFVHSISHTRPDTYGTSALALSHVCSAWRAALACPEIWTSLELIASNQGTLLGLFRPPGSTNICGTILSTWFSRAGSVLPLSLSLKLRPEAFDSVGAP</sequence>
<protein>
    <recommendedName>
        <fullName evidence="3">F-box domain-containing protein</fullName>
    </recommendedName>
</protein>
<reference evidence="1" key="2">
    <citation type="submission" date="2021-10" db="EMBL/GenBank/DDBJ databases">
        <title>Phylogenomics reveals ancestral predisposition of the termite-cultivated fungus Termitomyces towards a domesticated lifestyle.</title>
        <authorList>
            <person name="Auxier B."/>
            <person name="Grum-Grzhimaylo A."/>
            <person name="Cardenas M.E."/>
            <person name="Lodge J.D."/>
            <person name="Laessoe T."/>
            <person name="Pedersen O."/>
            <person name="Smith M.E."/>
            <person name="Kuyper T.W."/>
            <person name="Franco-Molano E.A."/>
            <person name="Baroni T.J."/>
            <person name="Aanen D.K."/>
        </authorList>
    </citation>
    <scope>NUCLEOTIDE SEQUENCE</scope>
    <source>
        <strain evidence="1">D49</strain>
    </source>
</reference>
<evidence type="ECO:0000313" key="1">
    <source>
        <dbReference type="EMBL" id="KAG5650628.1"/>
    </source>
</evidence>
<dbReference type="OrthoDB" id="3268380at2759"/>